<sequence>MYVAVQTLSRLNKSHPGKVDTFTLDFVNDVDLIKEAFQTYYTTTILSEETDPNKLYDIQSDLEFHQVYSDYQINELVEKYINGTSREKLDPILDTCAKEYKKLEEDEQIDLKGNAKVFVRTYGFLASILPIGNIEWEKLNIFLRLLIPKLPSPKGEDLSKGILESIDLDSYRVQTQKSLSIVLEDEGDYEIDPVPTSGKAYIDNPELDYLSNILDSFHDMFGDIDWKDEAQVKDHISKIPKAVARDKAYQNAMKNSDKQNAKLESERALGRVIMNMMTDNIEIFKQYQDNDSFKKWFSDLVFDATYNTEGKEFNSDLRI</sequence>
<dbReference type="PANTHER" id="PTHR42927:SF1">
    <property type="entry name" value="HELICASE SUPERFAMILY 1 AND 2 DOMAIN-CONTAINING PROTEIN"/>
    <property type="match status" value="1"/>
</dbReference>
<dbReference type="GO" id="GO:0004519">
    <property type="term" value="F:endonuclease activity"/>
    <property type="evidence" value="ECO:0007669"/>
    <property type="project" value="UniProtKB-KW"/>
</dbReference>
<protein>
    <submittedName>
        <fullName evidence="1">Type I restriction endonuclease subunit R</fullName>
    </submittedName>
</protein>
<dbReference type="PANTHER" id="PTHR42927">
    <property type="entry name" value="HELICASE SUPERFAMILY 1 AND 2 DOMAIN-CONTAINING PROTEIN"/>
    <property type="match status" value="1"/>
</dbReference>
<dbReference type="Proteomes" id="UP000528432">
    <property type="component" value="Unassembled WGS sequence"/>
</dbReference>
<evidence type="ECO:0000313" key="2">
    <source>
        <dbReference type="Proteomes" id="UP000528432"/>
    </source>
</evidence>
<evidence type="ECO:0000313" key="1">
    <source>
        <dbReference type="EMBL" id="NOH15276.1"/>
    </source>
</evidence>
<keyword evidence="1" id="KW-0255">Endonuclease</keyword>
<proteinExistence type="predicted"/>
<gene>
    <name evidence="1" type="ORF">HMJ28_02515</name>
</gene>
<dbReference type="AlphaFoldDB" id="A0A7Y3XXE6"/>
<dbReference type="RefSeq" id="WP_171302825.1">
    <property type="nucleotide sequence ID" value="NZ_JABFIF010000002.1"/>
</dbReference>
<dbReference type="EMBL" id="JABFIF010000002">
    <property type="protein sequence ID" value="NOH15276.1"/>
    <property type="molecule type" value="Genomic_DNA"/>
</dbReference>
<comment type="caution">
    <text evidence="1">The sequence shown here is derived from an EMBL/GenBank/DDBJ whole genome shotgun (WGS) entry which is preliminary data.</text>
</comment>
<accession>A0A7Y3XXE6</accession>
<name>A0A7Y3XXE6_CLOCO</name>
<organism evidence="1 2">
    <name type="scientific">Clostridium cochlearium</name>
    <dbReference type="NCBI Taxonomy" id="1494"/>
    <lineage>
        <taxon>Bacteria</taxon>
        <taxon>Bacillati</taxon>
        <taxon>Bacillota</taxon>
        <taxon>Clostridia</taxon>
        <taxon>Eubacteriales</taxon>
        <taxon>Clostridiaceae</taxon>
        <taxon>Clostridium</taxon>
    </lineage>
</organism>
<keyword evidence="1" id="KW-0378">Hydrolase</keyword>
<keyword evidence="1" id="KW-0540">Nuclease</keyword>
<reference evidence="1 2" key="1">
    <citation type="submission" date="2020-05" db="EMBL/GenBank/DDBJ databases">
        <title>Draft genome sequence of Clostridium cochlearium strain AGROS13 isolated from a sheep dairy farm in New Zealand.</title>
        <authorList>
            <person name="Gupta T.B."/>
            <person name="Jauregui R."/>
            <person name="Risson A.N."/>
            <person name="Brightwell G."/>
            <person name="Maclean P."/>
        </authorList>
    </citation>
    <scope>NUCLEOTIDE SEQUENCE [LARGE SCALE GENOMIC DNA]</scope>
    <source>
        <strain evidence="1 2">AGROS13</strain>
    </source>
</reference>